<dbReference type="SUPFAM" id="SSF56672">
    <property type="entry name" value="DNA/RNA polymerases"/>
    <property type="match status" value="1"/>
</dbReference>
<dbReference type="GO" id="GO:0071897">
    <property type="term" value="P:DNA biosynthetic process"/>
    <property type="evidence" value="ECO:0007669"/>
    <property type="project" value="UniProtKB-ARBA"/>
</dbReference>
<gene>
    <name evidence="1" type="primary">pol_44</name>
    <name evidence="1" type="ORF">CM83_105246</name>
</gene>
<protein>
    <submittedName>
        <fullName evidence="1">Retrovirus-related Pol polyprotein from transposon 17.6</fullName>
    </submittedName>
</protein>
<feature type="non-terminal residue" evidence="1">
    <location>
        <position position="106"/>
    </location>
</feature>
<feature type="non-terminal residue" evidence="1">
    <location>
        <position position="1"/>
    </location>
</feature>
<proteinExistence type="predicted"/>
<name>A0A0A9WWE5_LYGHE</name>
<dbReference type="InterPro" id="IPR043502">
    <property type="entry name" value="DNA/RNA_pol_sf"/>
</dbReference>
<organism evidence="1">
    <name type="scientific">Lygus hesperus</name>
    <name type="common">Western plant bug</name>
    <dbReference type="NCBI Taxonomy" id="30085"/>
    <lineage>
        <taxon>Eukaryota</taxon>
        <taxon>Metazoa</taxon>
        <taxon>Ecdysozoa</taxon>
        <taxon>Arthropoda</taxon>
        <taxon>Hexapoda</taxon>
        <taxon>Insecta</taxon>
        <taxon>Pterygota</taxon>
        <taxon>Neoptera</taxon>
        <taxon>Paraneoptera</taxon>
        <taxon>Hemiptera</taxon>
        <taxon>Heteroptera</taxon>
        <taxon>Panheteroptera</taxon>
        <taxon>Cimicomorpha</taxon>
        <taxon>Miridae</taxon>
        <taxon>Mirini</taxon>
        <taxon>Lygus</taxon>
    </lineage>
</organism>
<dbReference type="EMBL" id="GBHO01030812">
    <property type="protein sequence ID" value="JAG12792.1"/>
    <property type="molecule type" value="Transcribed_RNA"/>
</dbReference>
<dbReference type="Gene3D" id="3.30.70.270">
    <property type="match status" value="2"/>
</dbReference>
<dbReference type="PANTHER" id="PTHR33064:SF29">
    <property type="entry name" value="PEPTIDASE A2 DOMAIN-CONTAINING PROTEIN-RELATED"/>
    <property type="match status" value="1"/>
</dbReference>
<reference evidence="1" key="1">
    <citation type="journal article" date="2014" name="PLoS ONE">
        <title>Transcriptome-Based Identification of ABC Transporters in the Western Tarnished Plant Bug Lygus hesperus.</title>
        <authorList>
            <person name="Hull J.J."/>
            <person name="Chaney K."/>
            <person name="Geib S.M."/>
            <person name="Fabrick J.A."/>
            <person name="Brent C.S."/>
            <person name="Walsh D."/>
            <person name="Lavine L.C."/>
        </authorList>
    </citation>
    <scope>NUCLEOTIDE SEQUENCE</scope>
</reference>
<sequence length="106" mass="12171">KTLEELRITTKSVINKLKAAGLKLNPAKCIYEKEEIKFLGHLLSKQGIKPDKTKLEAIQKIKTPSSTKELQRFLGFTNYLSKFIPNYSELTTNLRKLTEKNSTFKI</sequence>
<accession>A0A0A9WWE5</accession>
<evidence type="ECO:0000313" key="1">
    <source>
        <dbReference type="EMBL" id="JAG12792.1"/>
    </source>
</evidence>
<dbReference type="AlphaFoldDB" id="A0A0A9WWE5"/>
<dbReference type="InterPro" id="IPR051320">
    <property type="entry name" value="Viral_Replic_Matur_Polypro"/>
</dbReference>
<dbReference type="InterPro" id="IPR043128">
    <property type="entry name" value="Rev_trsase/Diguanyl_cyclase"/>
</dbReference>
<reference evidence="1" key="2">
    <citation type="submission" date="2014-07" db="EMBL/GenBank/DDBJ databases">
        <authorList>
            <person name="Hull J."/>
        </authorList>
    </citation>
    <scope>NUCLEOTIDE SEQUENCE</scope>
</reference>
<dbReference type="PANTHER" id="PTHR33064">
    <property type="entry name" value="POL PROTEIN"/>
    <property type="match status" value="1"/>
</dbReference>